<protein>
    <submittedName>
        <fullName evidence="1">HprK-related kinase A</fullName>
    </submittedName>
</protein>
<keyword evidence="2" id="KW-1185">Reference proteome</keyword>
<sequence>MRRVKDLGPAGFRAALRQGLRLVTGPFNCALRTDVDEIATELATLYGEHELAPDGDMIDFHVEVAATPGLRRWLRPQVQFLADDVKPFTPLPRAQALPMLEWGLNWCVTAYSHHLLVLHAACVARDGRAVILPAPPGSGKSTLCAALVNRGWRLLSDELTLVDFDAARVWGLARPVNLKNASIDVIRGFAPDAFLTRPVHDTSKGTVALMAPPVASVQAGGQPAQPCSMVLPKYEAGAAATLTPMPRGQAFLQIADNAMNYAILGRQGFETVGELTARCGHFSFRYGNLDEAMQVFDDLARSPA</sequence>
<keyword evidence="1" id="KW-0418">Kinase</keyword>
<gene>
    <name evidence="1" type="ORF">LXT13_04690</name>
</gene>
<keyword evidence="1" id="KW-0808">Transferase</keyword>
<dbReference type="GO" id="GO:0016301">
    <property type="term" value="F:kinase activity"/>
    <property type="evidence" value="ECO:0007669"/>
    <property type="project" value="UniProtKB-KW"/>
</dbReference>
<dbReference type="SUPFAM" id="SSF53795">
    <property type="entry name" value="PEP carboxykinase-like"/>
    <property type="match status" value="1"/>
</dbReference>
<reference evidence="1 2" key="1">
    <citation type="submission" date="2021-12" db="EMBL/GenBank/DDBJ databases">
        <title>Genome seq of P8.</title>
        <authorList>
            <person name="Seo T."/>
        </authorList>
    </citation>
    <scope>NUCLEOTIDE SEQUENCE [LARGE SCALE GENOMIC DNA]</scope>
    <source>
        <strain evidence="1 2">P8</strain>
    </source>
</reference>
<comment type="caution">
    <text evidence="1">The sequence shown here is derived from an EMBL/GenBank/DDBJ whole genome shotgun (WGS) entry which is preliminary data.</text>
</comment>
<accession>A0ABS8XRG7</accession>
<dbReference type="EMBL" id="JAJTWU010000002">
    <property type="protein sequence ID" value="MCE4553743.1"/>
    <property type="molecule type" value="Genomic_DNA"/>
</dbReference>
<dbReference type="InterPro" id="IPR027600">
    <property type="entry name" value="HprK-rel_A"/>
</dbReference>
<organism evidence="1 2">
    <name type="scientific">Pelomonas cellulosilytica</name>
    <dbReference type="NCBI Taxonomy" id="2906762"/>
    <lineage>
        <taxon>Bacteria</taxon>
        <taxon>Pseudomonadati</taxon>
        <taxon>Pseudomonadota</taxon>
        <taxon>Betaproteobacteria</taxon>
        <taxon>Burkholderiales</taxon>
        <taxon>Sphaerotilaceae</taxon>
        <taxon>Roseateles</taxon>
    </lineage>
</organism>
<dbReference type="Gene3D" id="3.40.50.300">
    <property type="entry name" value="P-loop containing nucleotide triphosphate hydrolases"/>
    <property type="match status" value="1"/>
</dbReference>
<evidence type="ECO:0000313" key="1">
    <source>
        <dbReference type="EMBL" id="MCE4553743.1"/>
    </source>
</evidence>
<dbReference type="RefSeq" id="WP_233370458.1">
    <property type="nucleotide sequence ID" value="NZ_JAJTWU010000002.1"/>
</dbReference>
<name>A0ABS8XRG7_9BURK</name>
<evidence type="ECO:0000313" key="2">
    <source>
        <dbReference type="Proteomes" id="UP001200741"/>
    </source>
</evidence>
<dbReference type="Proteomes" id="UP001200741">
    <property type="component" value="Unassembled WGS sequence"/>
</dbReference>
<proteinExistence type="predicted"/>
<dbReference type="InterPro" id="IPR027417">
    <property type="entry name" value="P-loop_NTPase"/>
</dbReference>
<dbReference type="NCBIfam" id="TIGR04352">
    <property type="entry name" value="HprK_rel_A"/>
    <property type="match status" value="1"/>
</dbReference>